<evidence type="ECO:0000313" key="9">
    <source>
        <dbReference type="EMBL" id="CAB4192787.1"/>
    </source>
</evidence>
<dbReference type="EMBL" id="LR797192">
    <property type="protein sequence ID" value="CAB4192787.1"/>
    <property type="molecule type" value="Genomic_DNA"/>
</dbReference>
<name>A0A6J5REJ7_9CAUD</name>
<evidence type="ECO:0000313" key="6">
    <source>
        <dbReference type="EMBL" id="CAB4180089.1"/>
    </source>
</evidence>
<proteinExistence type="predicted"/>
<evidence type="ECO:0000259" key="2">
    <source>
        <dbReference type="SMART" id="SM00507"/>
    </source>
</evidence>
<dbReference type="Pfam" id="PF01844">
    <property type="entry name" value="HNH"/>
    <property type="match status" value="1"/>
</dbReference>
<dbReference type="InterPro" id="IPR003615">
    <property type="entry name" value="HNH_nuc"/>
</dbReference>
<dbReference type="EMBL" id="LR796496">
    <property type="protein sequence ID" value="CAB4148310.1"/>
    <property type="molecule type" value="Genomic_DNA"/>
</dbReference>
<dbReference type="EMBL" id="LR796811">
    <property type="protein sequence ID" value="CAB4167135.1"/>
    <property type="molecule type" value="Genomic_DNA"/>
</dbReference>
<gene>
    <name evidence="6" type="ORF">UFOVP1036_3</name>
    <name evidence="7" type="ORF">UFOVP1132_64</name>
    <name evidence="8" type="ORF">UFOVP1190_39</name>
    <name evidence="9" type="ORF">UFOVP1248_88</name>
    <name evidence="10" type="ORF">UFOVP1493_100</name>
    <name evidence="12" type="ORF">UFOVP1584_70</name>
    <name evidence="11" type="ORF">UFOVP1635_96</name>
    <name evidence="3" type="ORF">UFOVP521_38</name>
    <name evidence="4" type="ORF">UFOVP856_10</name>
    <name evidence="5" type="ORF">UFOVP967_78</name>
</gene>
<sequence length="100" mass="11172">MARSSADSFRKSEKDAIWARENGICQYCSRPISSIKEAEFHHAQPVWKGGDPHDTGNGMLLHATCHRKNYNELHPGAGSQRNWSSTAAKWGARKSGTYNK</sequence>
<organism evidence="9">
    <name type="scientific">uncultured Caudovirales phage</name>
    <dbReference type="NCBI Taxonomy" id="2100421"/>
    <lineage>
        <taxon>Viruses</taxon>
        <taxon>Duplodnaviria</taxon>
        <taxon>Heunggongvirae</taxon>
        <taxon>Uroviricota</taxon>
        <taxon>Caudoviricetes</taxon>
        <taxon>Peduoviridae</taxon>
        <taxon>Maltschvirus</taxon>
        <taxon>Maltschvirus maltsch</taxon>
    </lineage>
</organism>
<dbReference type="EMBL" id="LR797088">
    <property type="protein sequence ID" value="CAB4186282.1"/>
    <property type="molecule type" value="Genomic_DNA"/>
</dbReference>
<evidence type="ECO:0000313" key="10">
    <source>
        <dbReference type="EMBL" id="CAB4217834.1"/>
    </source>
</evidence>
<dbReference type="InterPro" id="IPR002711">
    <property type="entry name" value="HNH"/>
</dbReference>
<evidence type="ECO:0000313" key="5">
    <source>
        <dbReference type="EMBL" id="CAB4174741.1"/>
    </source>
</evidence>
<dbReference type="GO" id="GO:0003676">
    <property type="term" value="F:nucleic acid binding"/>
    <property type="evidence" value="ECO:0007669"/>
    <property type="project" value="InterPro"/>
</dbReference>
<reference evidence="9" key="1">
    <citation type="submission" date="2020-05" db="EMBL/GenBank/DDBJ databases">
        <authorList>
            <person name="Chiriac C."/>
            <person name="Salcher M."/>
            <person name="Ghai R."/>
            <person name="Kavagutti S V."/>
        </authorList>
    </citation>
    <scope>NUCLEOTIDE SEQUENCE</scope>
</reference>
<feature type="domain" description="HNH nuclease" evidence="2">
    <location>
        <begin position="12"/>
        <end position="67"/>
    </location>
</feature>
<evidence type="ECO:0000313" key="11">
    <source>
        <dbReference type="EMBL" id="CAB4220160.1"/>
    </source>
</evidence>
<dbReference type="EMBL" id="LR797496">
    <property type="protein sequence ID" value="CAB4220160.1"/>
    <property type="molecule type" value="Genomic_DNA"/>
</dbReference>
<feature type="region of interest" description="Disordered" evidence="1">
    <location>
        <begin position="74"/>
        <end position="100"/>
    </location>
</feature>
<evidence type="ECO:0000256" key="1">
    <source>
        <dbReference type="SAM" id="MobiDB-lite"/>
    </source>
</evidence>
<dbReference type="Gene3D" id="1.10.30.50">
    <property type="match status" value="1"/>
</dbReference>
<protein>
    <submittedName>
        <fullName evidence="9">HNHc domain containing protein</fullName>
    </submittedName>
</protein>
<dbReference type="EMBL" id="LR798432">
    <property type="protein sequence ID" value="CAB5231379.1"/>
    <property type="molecule type" value="Genomic_DNA"/>
</dbReference>
<dbReference type="EMBL" id="LR797145">
    <property type="protein sequence ID" value="CAB4190163.1"/>
    <property type="molecule type" value="Genomic_DNA"/>
</dbReference>
<dbReference type="GO" id="GO:0004519">
    <property type="term" value="F:endonuclease activity"/>
    <property type="evidence" value="ECO:0007669"/>
    <property type="project" value="InterPro"/>
</dbReference>
<dbReference type="SMART" id="SM00507">
    <property type="entry name" value="HNHc"/>
    <property type="match status" value="1"/>
</dbReference>
<dbReference type="EMBL" id="LR796991">
    <property type="protein sequence ID" value="CAB4180089.1"/>
    <property type="molecule type" value="Genomic_DNA"/>
</dbReference>
<evidence type="ECO:0000313" key="12">
    <source>
        <dbReference type="EMBL" id="CAB5231379.1"/>
    </source>
</evidence>
<evidence type="ECO:0000313" key="7">
    <source>
        <dbReference type="EMBL" id="CAB4186282.1"/>
    </source>
</evidence>
<evidence type="ECO:0000313" key="8">
    <source>
        <dbReference type="EMBL" id="CAB4190163.1"/>
    </source>
</evidence>
<dbReference type="GO" id="GO:0008270">
    <property type="term" value="F:zinc ion binding"/>
    <property type="evidence" value="ECO:0007669"/>
    <property type="project" value="InterPro"/>
</dbReference>
<accession>A0A6J5REJ7</accession>
<evidence type="ECO:0000313" key="3">
    <source>
        <dbReference type="EMBL" id="CAB4148310.1"/>
    </source>
</evidence>
<evidence type="ECO:0000313" key="4">
    <source>
        <dbReference type="EMBL" id="CAB4167135.1"/>
    </source>
</evidence>
<dbReference type="EMBL" id="LR796910">
    <property type="protein sequence ID" value="CAB4174741.1"/>
    <property type="molecule type" value="Genomic_DNA"/>
</dbReference>
<dbReference type="EMBL" id="LR797456">
    <property type="protein sequence ID" value="CAB4217834.1"/>
    <property type="molecule type" value="Genomic_DNA"/>
</dbReference>